<evidence type="ECO:0000313" key="2">
    <source>
        <dbReference type="Proteomes" id="UP000008672"/>
    </source>
</evidence>
<sequence length="250" mass="28756">RLPVSLQAHPTISASHWVWREVARILHCHPSVHPLASIWNNSKILVGGRPLLWTDWIIAGVLCLRDLFEGEVMRSFSQLQEKFALSSKQFWRFLQLRSSVQSVLRKYPEALHSHSLSVTFQVGFRSGHLASRVYKLLIDPGMGVCLPLQSAWEGDLNYEWQTIWNNCTKASVELKSRLTQFKILHRTYRTPLRLFKAGLVSDSLCWKCRSENGSLLHMLLSCPRITCLWRGVFDRYSLVLGVDIPFSPDI</sequence>
<dbReference type="AlphaFoldDB" id="H3B3G9"/>
<accession>H3B3G9</accession>
<protein>
    <recommendedName>
        <fullName evidence="3">Reverse transcriptase zinc-binding domain-containing protein</fullName>
    </recommendedName>
</protein>
<name>H3B3G9_LATCH</name>
<organism evidence="1 2">
    <name type="scientific">Latimeria chalumnae</name>
    <name type="common">Coelacanth</name>
    <dbReference type="NCBI Taxonomy" id="7897"/>
    <lineage>
        <taxon>Eukaryota</taxon>
        <taxon>Metazoa</taxon>
        <taxon>Chordata</taxon>
        <taxon>Craniata</taxon>
        <taxon>Vertebrata</taxon>
        <taxon>Euteleostomi</taxon>
        <taxon>Coelacanthiformes</taxon>
        <taxon>Coelacanthidae</taxon>
        <taxon>Latimeria</taxon>
    </lineage>
</organism>
<dbReference type="EMBL" id="AFYH01110891">
    <property type="status" value="NOT_ANNOTATED_CDS"/>
    <property type="molecule type" value="Genomic_DNA"/>
</dbReference>
<evidence type="ECO:0008006" key="3">
    <source>
        <dbReference type="Google" id="ProtNLM"/>
    </source>
</evidence>
<reference evidence="1" key="3">
    <citation type="submission" date="2025-09" db="UniProtKB">
        <authorList>
            <consortium name="Ensembl"/>
        </authorList>
    </citation>
    <scope>IDENTIFICATION</scope>
</reference>
<dbReference type="InParanoid" id="H3B3G9"/>
<dbReference type="HOGENOM" id="CLU_1113520_0_0_1"/>
<dbReference type="OMA" id="SHIEMEV"/>
<dbReference type="STRING" id="7897.ENSLACP00000016440"/>
<keyword evidence="2" id="KW-1185">Reference proteome</keyword>
<dbReference type="Proteomes" id="UP000008672">
    <property type="component" value="Unassembled WGS sequence"/>
</dbReference>
<dbReference type="Ensembl" id="ENSLACT00000016554.1">
    <property type="protein sequence ID" value="ENSLACP00000016440.1"/>
    <property type="gene ID" value="ENSLACG00000014486.1"/>
</dbReference>
<reference evidence="1" key="2">
    <citation type="submission" date="2025-08" db="UniProtKB">
        <authorList>
            <consortium name="Ensembl"/>
        </authorList>
    </citation>
    <scope>IDENTIFICATION</scope>
</reference>
<dbReference type="GeneTree" id="ENSGT01030000235030"/>
<evidence type="ECO:0000313" key="1">
    <source>
        <dbReference type="Ensembl" id="ENSLACP00000016440.1"/>
    </source>
</evidence>
<reference evidence="2" key="1">
    <citation type="submission" date="2011-08" db="EMBL/GenBank/DDBJ databases">
        <title>The draft genome of Latimeria chalumnae.</title>
        <authorList>
            <person name="Di Palma F."/>
            <person name="Alfoldi J."/>
            <person name="Johnson J."/>
            <person name="Berlin A."/>
            <person name="Gnerre S."/>
            <person name="Jaffe D."/>
            <person name="MacCallum I."/>
            <person name="Young S."/>
            <person name="Walker B.J."/>
            <person name="Lander E."/>
            <person name="Lindblad-Toh K."/>
        </authorList>
    </citation>
    <scope>NUCLEOTIDE SEQUENCE [LARGE SCALE GENOMIC DNA]</scope>
    <source>
        <strain evidence="2">Wild caught</strain>
    </source>
</reference>
<proteinExistence type="predicted"/>